<feature type="transmembrane region" description="Helical" evidence="10">
    <location>
        <begin position="255"/>
        <end position="277"/>
    </location>
</feature>
<dbReference type="AlphaFoldDB" id="A0A9X2PUR6"/>
<evidence type="ECO:0000256" key="10">
    <source>
        <dbReference type="SAM" id="Phobius"/>
    </source>
</evidence>
<dbReference type="Pfam" id="PF01758">
    <property type="entry name" value="SBF"/>
    <property type="match status" value="1"/>
</dbReference>
<dbReference type="FunFam" id="1.20.1530.20:FF:000020">
    <property type="entry name" value="Arsenical-resistance membrane protein"/>
    <property type="match status" value="1"/>
</dbReference>
<dbReference type="GO" id="GO:0005886">
    <property type="term" value="C:plasma membrane"/>
    <property type="evidence" value="ECO:0007669"/>
    <property type="project" value="UniProtKB-SubCell"/>
</dbReference>
<keyword evidence="7 8" id="KW-0472">Membrane</keyword>
<evidence type="ECO:0000256" key="2">
    <source>
        <dbReference type="ARBA" id="ARBA00010110"/>
    </source>
</evidence>
<feature type="transmembrane region" description="Helical" evidence="10">
    <location>
        <begin position="48"/>
        <end position="67"/>
    </location>
</feature>
<dbReference type="Proteomes" id="UP001155027">
    <property type="component" value="Unassembled WGS sequence"/>
</dbReference>
<evidence type="ECO:0000256" key="9">
    <source>
        <dbReference type="SAM" id="MobiDB-lite"/>
    </source>
</evidence>
<name>A0A9X2PUR6_9BACT</name>
<dbReference type="RefSeq" id="WP_259079702.1">
    <property type="nucleotide sequence ID" value="NZ_JANUAU010000003.1"/>
</dbReference>
<evidence type="ECO:0000256" key="6">
    <source>
        <dbReference type="ARBA" id="ARBA00022989"/>
    </source>
</evidence>
<dbReference type="GO" id="GO:0015104">
    <property type="term" value="F:antimonite transmembrane transporter activity"/>
    <property type="evidence" value="ECO:0007669"/>
    <property type="project" value="TreeGrafter"/>
</dbReference>
<feature type="region of interest" description="Disordered" evidence="9">
    <location>
        <begin position="1"/>
        <end position="29"/>
    </location>
</feature>
<proteinExistence type="inferred from homology"/>
<comment type="subcellular location">
    <subcellularLocation>
        <location evidence="1 8">Cell membrane</location>
        <topology evidence="1 8">Multi-pass membrane protein</topology>
    </subcellularLocation>
</comment>
<protein>
    <submittedName>
        <fullName evidence="11">ACR3 family arsenite transporter</fullName>
    </submittedName>
</protein>
<evidence type="ECO:0000256" key="4">
    <source>
        <dbReference type="ARBA" id="ARBA00022475"/>
    </source>
</evidence>
<evidence type="ECO:0000256" key="5">
    <source>
        <dbReference type="ARBA" id="ARBA00022692"/>
    </source>
</evidence>
<keyword evidence="3 8" id="KW-0813">Transport</keyword>
<accession>A0A9X2PUR6</accession>
<feature type="compositionally biased region" description="Polar residues" evidence="9">
    <location>
        <begin position="20"/>
        <end position="29"/>
    </location>
</feature>
<organism evidence="11 12">
    <name type="scientific">Salinibacter ruber</name>
    <dbReference type="NCBI Taxonomy" id="146919"/>
    <lineage>
        <taxon>Bacteria</taxon>
        <taxon>Pseudomonadati</taxon>
        <taxon>Rhodothermota</taxon>
        <taxon>Rhodothermia</taxon>
        <taxon>Rhodothermales</taxon>
        <taxon>Salinibacteraceae</taxon>
        <taxon>Salinibacter</taxon>
    </lineage>
</organism>
<evidence type="ECO:0000313" key="11">
    <source>
        <dbReference type="EMBL" id="MCS3677165.1"/>
    </source>
</evidence>
<evidence type="ECO:0000256" key="3">
    <source>
        <dbReference type="ARBA" id="ARBA00022448"/>
    </source>
</evidence>
<reference evidence="11" key="1">
    <citation type="submission" date="2022-08" db="EMBL/GenBank/DDBJ databases">
        <title>Genomic Encyclopedia of Type Strains, Phase V (KMG-V): Genome sequencing to study the core and pangenomes of soil and plant-associated prokaryotes.</title>
        <authorList>
            <person name="Whitman W."/>
        </authorList>
    </citation>
    <scope>NUCLEOTIDE SEQUENCE</scope>
    <source>
        <strain evidence="11">0</strain>
    </source>
</reference>
<keyword evidence="6 8" id="KW-1133">Transmembrane helix</keyword>
<dbReference type="InterPro" id="IPR038770">
    <property type="entry name" value="Na+/solute_symporter_sf"/>
</dbReference>
<dbReference type="InterPro" id="IPR002657">
    <property type="entry name" value="BilAc:Na_symport/Acr3"/>
</dbReference>
<dbReference type="GO" id="GO:0015105">
    <property type="term" value="F:arsenite transmembrane transporter activity"/>
    <property type="evidence" value="ECO:0007669"/>
    <property type="project" value="TreeGrafter"/>
</dbReference>
<dbReference type="EMBL" id="JANUAU010000003">
    <property type="protein sequence ID" value="MCS3677165.1"/>
    <property type="molecule type" value="Genomic_DNA"/>
</dbReference>
<evidence type="ECO:0000256" key="1">
    <source>
        <dbReference type="ARBA" id="ARBA00004651"/>
    </source>
</evidence>
<dbReference type="InterPro" id="IPR004706">
    <property type="entry name" value="Arsenical-R_Acr3"/>
</dbReference>
<keyword evidence="4 8" id="KW-1003">Cell membrane</keyword>
<feature type="transmembrane region" description="Helical" evidence="10">
    <location>
        <begin position="155"/>
        <end position="177"/>
    </location>
</feature>
<dbReference type="PANTHER" id="PTHR43057:SF1">
    <property type="entry name" value="ARSENICAL-RESISTANCE PROTEIN 3"/>
    <property type="match status" value="1"/>
</dbReference>
<feature type="transmembrane region" description="Helical" evidence="10">
    <location>
        <begin position="79"/>
        <end position="99"/>
    </location>
</feature>
<gene>
    <name evidence="11" type="ORF">GGP71_001081</name>
</gene>
<sequence>MPDPATAPDATDASPDPSTNGHSETDPLNTLDATAEKTQEGLGVFERYLSLWVALCIAAGVAIGQLIPAVPNVLGEMEVAQVNLPIAVLIWAMIYPMMVQVDFKSILGVRRHPKGITVTLVVNWLIKPFTMFGVAWLFLKGIFAPFIEPSVASEYVAGAILLGAAPCTAMVFVWSYLTDGDPAYTLVQVSINDLIMLVAFAPIVAFLLGLSDVIVPWDTLLLSVGLYIVIPLVAGALSRIWIIRAKGEEWFDDVFLERLGPVTMVGLLLTLVLLFSFQGEVILQNPLHIALIAVPLVVQTFFVFAIAYGWAYGWRVPHDVAAPAAMIGASNFFELAVATAIAMFGVASGAALATVVGVLVEVPVMLALVRIANATRPQFESRTATA</sequence>
<dbReference type="GO" id="GO:0015297">
    <property type="term" value="F:antiporter activity"/>
    <property type="evidence" value="ECO:0007669"/>
    <property type="project" value="UniProtKB-UniRule"/>
</dbReference>
<feature type="transmembrane region" description="Helical" evidence="10">
    <location>
        <begin position="350"/>
        <end position="372"/>
    </location>
</feature>
<feature type="compositionally biased region" description="Low complexity" evidence="9">
    <location>
        <begin position="1"/>
        <end position="19"/>
    </location>
</feature>
<feature type="transmembrane region" description="Helical" evidence="10">
    <location>
        <begin position="324"/>
        <end position="344"/>
    </location>
</feature>
<dbReference type="PANTHER" id="PTHR43057">
    <property type="entry name" value="ARSENITE EFFLUX TRANSPORTER"/>
    <property type="match status" value="1"/>
</dbReference>
<dbReference type="NCBIfam" id="TIGR00832">
    <property type="entry name" value="acr3"/>
    <property type="match status" value="1"/>
</dbReference>
<keyword evidence="5 8" id="KW-0812">Transmembrane</keyword>
<feature type="transmembrane region" description="Helical" evidence="10">
    <location>
        <begin position="220"/>
        <end position="243"/>
    </location>
</feature>
<feature type="transmembrane region" description="Helical" evidence="10">
    <location>
        <begin position="120"/>
        <end position="143"/>
    </location>
</feature>
<evidence type="ECO:0000256" key="7">
    <source>
        <dbReference type="ARBA" id="ARBA00023136"/>
    </source>
</evidence>
<comment type="caution">
    <text evidence="11">The sequence shown here is derived from an EMBL/GenBank/DDBJ whole genome shotgun (WGS) entry which is preliminary data.</text>
</comment>
<evidence type="ECO:0000256" key="8">
    <source>
        <dbReference type="PIRNR" id="PIRNR005508"/>
    </source>
</evidence>
<feature type="transmembrane region" description="Helical" evidence="10">
    <location>
        <begin position="189"/>
        <end position="208"/>
    </location>
</feature>
<dbReference type="Gene3D" id="1.20.1530.20">
    <property type="match status" value="1"/>
</dbReference>
<evidence type="ECO:0000313" key="12">
    <source>
        <dbReference type="Proteomes" id="UP001155027"/>
    </source>
</evidence>
<feature type="transmembrane region" description="Helical" evidence="10">
    <location>
        <begin position="289"/>
        <end position="312"/>
    </location>
</feature>
<dbReference type="PIRSF" id="PIRSF005508">
    <property type="entry name" value="Acr3"/>
    <property type="match status" value="1"/>
</dbReference>
<comment type="similarity">
    <text evidence="2 8">Belongs to the arsenical resistance-3 (ACR3) (TC 2.A.59) family.</text>
</comment>